<keyword evidence="2" id="KW-0812">Transmembrane</keyword>
<dbReference type="InterPro" id="IPR036249">
    <property type="entry name" value="Thioredoxin-like_sf"/>
</dbReference>
<feature type="compositionally biased region" description="Low complexity" evidence="1">
    <location>
        <begin position="244"/>
        <end position="263"/>
    </location>
</feature>
<evidence type="ECO:0000313" key="7">
    <source>
        <dbReference type="Proteomes" id="UP001241092"/>
    </source>
</evidence>
<evidence type="ECO:0000256" key="1">
    <source>
        <dbReference type="SAM" id="MobiDB-lite"/>
    </source>
</evidence>
<organism evidence="5 7">
    <name type="scientific">Mycolicibacterium mageritense</name>
    <name type="common">Mycobacterium mageritense</name>
    <dbReference type="NCBI Taxonomy" id="53462"/>
    <lineage>
        <taxon>Bacteria</taxon>
        <taxon>Bacillati</taxon>
        <taxon>Actinomycetota</taxon>
        <taxon>Actinomycetes</taxon>
        <taxon>Mycobacteriales</taxon>
        <taxon>Mycobacteriaceae</taxon>
        <taxon>Mycolicibacterium</taxon>
    </lineage>
</organism>
<keyword evidence="6" id="KW-1185">Reference proteome</keyword>
<keyword evidence="2" id="KW-1133">Transmembrane helix</keyword>
<reference evidence="5" key="3">
    <citation type="submission" date="2023-03" db="EMBL/GenBank/DDBJ databases">
        <title>Draft genome sequence of a Mycolicibacterium mageritense strain H4_3_1 isolated from a hybrid biological-inorganic system reactor.</title>
        <authorList>
            <person name="Feng X."/>
            <person name="Kazama D."/>
            <person name="Sato K."/>
            <person name="Kobayashi H."/>
        </authorList>
    </citation>
    <scope>NUCLEOTIDE SEQUENCE</scope>
    <source>
        <strain evidence="5">H4_3_1</strain>
    </source>
</reference>
<dbReference type="RefSeq" id="WP_036436554.1">
    <property type="nucleotide sequence ID" value="NZ_AP022567.1"/>
</dbReference>
<feature type="region of interest" description="Disordered" evidence="1">
    <location>
        <begin position="244"/>
        <end position="290"/>
    </location>
</feature>
<evidence type="ECO:0000313" key="6">
    <source>
        <dbReference type="Proteomes" id="UP000465622"/>
    </source>
</evidence>
<dbReference type="Pfam" id="PF13462">
    <property type="entry name" value="Thioredoxin_4"/>
    <property type="match status" value="1"/>
</dbReference>
<dbReference type="EMBL" id="AP022567">
    <property type="protein sequence ID" value="BBX36111.1"/>
    <property type="molecule type" value="Genomic_DNA"/>
</dbReference>
<dbReference type="Proteomes" id="UP001241092">
    <property type="component" value="Chromosome"/>
</dbReference>
<reference evidence="4" key="2">
    <citation type="submission" date="2020-02" db="EMBL/GenBank/DDBJ databases">
        <authorList>
            <person name="Matsumoto Y."/>
            <person name="Kinjo T."/>
            <person name="Motooka D."/>
            <person name="Nabeya D."/>
            <person name="Jung N."/>
            <person name="Uechi K."/>
            <person name="Horii T."/>
            <person name="Iida T."/>
            <person name="Fujita J."/>
            <person name="Nakamura S."/>
        </authorList>
    </citation>
    <scope>NUCLEOTIDE SEQUENCE</scope>
    <source>
        <strain evidence="4">JCM 12375</strain>
    </source>
</reference>
<protein>
    <submittedName>
        <fullName evidence="4">Membrane protein</fullName>
    </submittedName>
</protein>
<dbReference type="EMBL" id="AP027452">
    <property type="protein sequence ID" value="BDY30941.1"/>
    <property type="molecule type" value="Genomic_DNA"/>
</dbReference>
<reference evidence="4 6" key="1">
    <citation type="journal article" date="2019" name="Emerg. Microbes Infect.">
        <title>Comprehensive subspecies identification of 175 nontuberculous mycobacteria species based on 7547 genomic profiles.</title>
        <authorList>
            <person name="Matsumoto Y."/>
            <person name="Kinjo T."/>
            <person name="Motooka D."/>
            <person name="Nabeya D."/>
            <person name="Jung N."/>
            <person name="Uechi K."/>
            <person name="Horii T."/>
            <person name="Iida T."/>
            <person name="Fujita J."/>
            <person name="Nakamura S."/>
        </authorList>
    </citation>
    <scope>NUCLEOTIDE SEQUENCE [LARGE SCALE GENOMIC DNA]</scope>
    <source>
        <strain evidence="4 6">JCM 12375</strain>
    </source>
</reference>
<evidence type="ECO:0000313" key="4">
    <source>
        <dbReference type="EMBL" id="BBX36111.1"/>
    </source>
</evidence>
<feature type="compositionally biased region" description="Pro residues" evidence="1">
    <location>
        <begin position="264"/>
        <end position="282"/>
    </location>
</feature>
<feature type="transmembrane region" description="Helical" evidence="2">
    <location>
        <begin position="21"/>
        <end position="43"/>
    </location>
</feature>
<sequence>MAKPKKTAKYDLKAADRKRNLLIQIGLTSVVVVFAAALVIYIVTQGKSKEDGRAIRVASDKVITSEGTTDPKVVIGLYEDFLCPACGNFERSFGPTISKLIDTGAVAADYHMVAILDSAGNGYSSRAGSAAYCVADESIDAFRRFHTALFNEKIQPQENSGVYPDNAQLIEYARQSGVTGGVPDCINKGSYVDMVKKMAGATGIQATPTIRINGEDYKPTTPQDLVAKVKEIVGDVPGLEAVAPGAPAAPASAPGAPGAQAPAPAAPAPAAPAPAAPAPAAPAPAGSTHP</sequence>
<keyword evidence="2" id="KW-0472">Membrane</keyword>
<gene>
    <name evidence="5" type="ORF">hbim_04892</name>
    <name evidence="4" type="ORF">MMAGJ_53930</name>
</gene>
<dbReference type="SUPFAM" id="SSF52833">
    <property type="entry name" value="Thioredoxin-like"/>
    <property type="match status" value="1"/>
</dbReference>
<dbReference type="CDD" id="cd02972">
    <property type="entry name" value="DsbA_family"/>
    <property type="match status" value="1"/>
</dbReference>
<evidence type="ECO:0000259" key="3">
    <source>
        <dbReference type="Pfam" id="PF13462"/>
    </source>
</evidence>
<dbReference type="AlphaFoldDB" id="A0AAI8XQC6"/>
<proteinExistence type="predicted"/>
<name>A0AAI8XQC6_MYCME</name>
<evidence type="ECO:0000256" key="2">
    <source>
        <dbReference type="SAM" id="Phobius"/>
    </source>
</evidence>
<accession>A0AAI8XQC6</accession>
<dbReference type="Gene3D" id="3.40.30.10">
    <property type="entry name" value="Glutaredoxin"/>
    <property type="match status" value="1"/>
</dbReference>
<dbReference type="Proteomes" id="UP000465622">
    <property type="component" value="Chromosome"/>
</dbReference>
<feature type="domain" description="Thioredoxin-like fold" evidence="3">
    <location>
        <begin position="67"/>
        <end position="230"/>
    </location>
</feature>
<dbReference type="InterPro" id="IPR012336">
    <property type="entry name" value="Thioredoxin-like_fold"/>
</dbReference>
<evidence type="ECO:0000313" key="5">
    <source>
        <dbReference type="EMBL" id="BDY30941.1"/>
    </source>
</evidence>